<evidence type="ECO:0000313" key="3">
    <source>
        <dbReference type="Proteomes" id="UP000015100"/>
    </source>
</evidence>
<dbReference type="InterPro" id="IPR035994">
    <property type="entry name" value="Nucleoside_phosphorylase_sf"/>
</dbReference>
<dbReference type="HOGENOM" id="CLU_000288_34_22_1"/>
<accession>S8AEC1</accession>
<dbReference type="EMBL" id="AQGS01000467">
    <property type="protein sequence ID" value="EPS39466.1"/>
    <property type="molecule type" value="Genomic_DNA"/>
</dbReference>
<sequence length="307" mass="33576">MSSPTLETKCRTHKEYTIGWVCALPKELTAAIAMLDTEHPDLETPATDQNSYTLGSIGKHNVVIATLPKGQIGTNSAAVVAAQMVSSFPNIRFGLMVGIGGGVPPKVRLGDVVVSAPGLTNPGVIQWDLGKAVGVQTKYEVGVFKIPQYLAELKKKYPRLASKYLRGEELRDVAFKSNVPHIEKSIEADEDEEEEEEEGEENGCRFCDKTKTFKENTRGMLVHFGLIASGDKVIEDAKMRNQINKELGGRVLCFEMEAAGLSTVFPCLVIRGICDYADAHKYKLWQEHAAAIAAAFAKELLEYVQGS</sequence>
<dbReference type="OMA" id="PMGRIGN"/>
<reference evidence="3" key="2">
    <citation type="submission" date="2013-04" db="EMBL/GenBank/DDBJ databases">
        <title>Genomic mechanisms accounting for the adaptation to parasitism in nematode-trapping fungi.</title>
        <authorList>
            <person name="Ahren D.G."/>
        </authorList>
    </citation>
    <scope>NUCLEOTIDE SEQUENCE [LARGE SCALE GENOMIC DNA]</scope>
    <source>
        <strain evidence="3">CBS 200.50</strain>
    </source>
</reference>
<dbReference type="STRING" id="1284197.S8AEC1"/>
<dbReference type="InterPro" id="IPR000845">
    <property type="entry name" value="Nucleoside_phosphorylase_d"/>
</dbReference>
<gene>
    <name evidence="2" type="ORF">H072_6736</name>
</gene>
<evidence type="ECO:0000313" key="2">
    <source>
        <dbReference type="EMBL" id="EPS39466.1"/>
    </source>
</evidence>
<evidence type="ECO:0000259" key="1">
    <source>
        <dbReference type="Pfam" id="PF01048"/>
    </source>
</evidence>
<dbReference type="GO" id="GO:0003824">
    <property type="term" value="F:catalytic activity"/>
    <property type="evidence" value="ECO:0007669"/>
    <property type="project" value="InterPro"/>
</dbReference>
<dbReference type="GO" id="GO:0009116">
    <property type="term" value="P:nucleoside metabolic process"/>
    <property type="evidence" value="ECO:0007669"/>
    <property type="project" value="InterPro"/>
</dbReference>
<feature type="domain" description="Nucleoside phosphorylase" evidence="1">
    <location>
        <begin position="17"/>
        <end position="301"/>
    </location>
</feature>
<dbReference type="PANTHER" id="PTHR46082">
    <property type="entry name" value="ATP/GTP-BINDING PROTEIN-RELATED"/>
    <property type="match status" value="1"/>
</dbReference>
<name>S8AEC1_DACHA</name>
<reference evidence="2 3" key="1">
    <citation type="journal article" date="2013" name="PLoS Genet.">
        <title>Genomic mechanisms accounting for the adaptation to parasitism in nematode-trapping fungi.</title>
        <authorList>
            <person name="Meerupati T."/>
            <person name="Andersson K.M."/>
            <person name="Friman E."/>
            <person name="Kumar D."/>
            <person name="Tunlid A."/>
            <person name="Ahren D."/>
        </authorList>
    </citation>
    <scope>NUCLEOTIDE SEQUENCE [LARGE SCALE GENOMIC DNA]</scope>
    <source>
        <strain evidence="2 3">CBS 200.50</strain>
    </source>
</reference>
<dbReference type="AlphaFoldDB" id="S8AEC1"/>
<dbReference type="InterPro" id="IPR053137">
    <property type="entry name" value="NLR-like"/>
</dbReference>
<comment type="caution">
    <text evidence="2">The sequence shown here is derived from an EMBL/GenBank/DDBJ whole genome shotgun (WGS) entry which is preliminary data.</text>
</comment>
<protein>
    <recommendedName>
        <fullName evidence="1">Nucleoside phosphorylase domain-containing protein</fullName>
    </recommendedName>
</protein>
<dbReference type="eggNOG" id="KOG4177">
    <property type="taxonomic scope" value="Eukaryota"/>
</dbReference>
<dbReference type="Pfam" id="PF01048">
    <property type="entry name" value="PNP_UDP_1"/>
    <property type="match status" value="1"/>
</dbReference>
<dbReference type="Proteomes" id="UP000015100">
    <property type="component" value="Unassembled WGS sequence"/>
</dbReference>
<dbReference type="SUPFAM" id="SSF53167">
    <property type="entry name" value="Purine and uridine phosphorylases"/>
    <property type="match status" value="1"/>
</dbReference>
<proteinExistence type="predicted"/>
<dbReference type="PANTHER" id="PTHR46082:SF11">
    <property type="entry name" value="AAA+ ATPASE DOMAIN-CONTAINING PROTEIN-RELATED"/>
    <property type="match status" value="1"/>
</dbReference>
<dbReference type="Gene3D" id="3.40.50.1580">
    <property type="entry name" value="Nucleoside phosphorylase domain"/>
    <property type="match status" value="1"/>
</dbReference>
<dbReference type="OrthoDB" id="20872at2759"/>
<keyword evidence="3" id="KW-1185">Reference proteome</keyword>
<organism evidence="2 3">
    <name type="scientific">Dactylellina haptotyla (strain CBS 200.50)</name>
    <name type="common">Nematode-trapping fungus</name>
    <name type="synonym">Monacrosporium haptotylum</name>
    <dbReference type="NCBI Taxonomy" id="1284197"/>
    <lineage>
        <taxon>Eukaryota</taxon>
        <taxon>Fungi</taxon>
        <taxon>Dikarya</taxon>
        <taxon>Ascomycota</taxon>
        <taxon>Pezizomycotina</taxon>
        <taxon>Orbiliomycetes</taxon>
        <taxon>Orbiliales</taxon>
        <taxon>Orbiliaceae</taxon>
        <taxon>Dactylellina</taxon>
    </lineage>
</organism>